<keyword evidence="8" id="KW-1185">Reference proteome</keyword>
<proteinExistence type="inferred from homology"/>
<evidence type="ECO:0000313" key="8">
    <source>
        <dbReference type="Proteomes" id="UP000316242"/>
    </source>
</evidence>
<comment type="catalytic activity">
    <reaction evidence="1">
        <text>(4aS,6R)-4a-hydroxy-L-erythro-5,6,7,8-tetrahydrobiopterin = (6R)-L-erythro-6,7-dihydrobiopterin + H2O</text>
        <dbReference type="Rhea" id="RHEA:11920"/>
        <dbReference type="ChEBI" id="CHEBI:15377"/>
        <dbReference type="ChEBI" id="CHEBI:15642"/>
        <dbReference type="ChEBI" id="CHEBI:43120"/>
        <dbReference type="EC" id="4.2.1.96"/>
    </reaction>
</comment>
<feature type="region of interest" description="Disordered" evidence="6">
    <location>
        <begin position="1"/>
        <end position="21"/>
    </location>
</feature>
<comment type="caution">
    <text evidence="7">The sequence shown here is derived from an EMBL/GenBank/DDBJ whole genome shotgun (WGS) entry which is preliminary data.</text>
</comment>
<dbReference type="Proteomes" id="UP000316242">
    <property type="component" value="Unassembled WGS sequence"/>
</dbReference>
<evidence type="ECO:0000256" key="4">
    <source>
        <dbReference type="ARBA" id="ARBA00021735"/>
    </source>
</evidence>
<dbReference type="InterPro" id="IPR001533">
    <property type="entry name" value="Pterin_deHydtase"/>
</dbReference>
<dbReference type="Pfam" id="PF01329">
    <property type="entry name" value="Pterin_4a"/>
    <property type="match status" value="1"/>
</dbReference>
<sequence length="107" mass="12058">MTSTGPLPRIESGQVPADLPDWMRDDRGLRAAYRFDSSSTALQFIVQVGLRAEQDNRHPHLDWRITTVELRLAPNQPERLSAPEMQLARHISIEASKLDAQVITGNQ</sequence>
<organism evidence="7 8">
    <name type="scientific">Glutamicibacter nicotianae</name>
    <name type="common">Arthrobacter nicotianae</name>
    <dbReference type="NCBI Taxonomy" id="37929"/>
    <lineage>
        <taxon>Bacteria</taxon>
        <taxon>Bacillati</taxon>
        <taxon>Actinomycetota</taxon>
        <taxon>Actinomycetes</taxon>
        <taxon>Micrococcales</taxon>
        <taxon>Micrococcaceae</taxon>
        <taxon>Glutamicibacter</taxon>
    </lineage>
</organism>
<dbReference type="SUPFAM" id="SSF55248">
    <property type="entry name" value="PCD-like"/>
    <property type="match status" value="1"/>
</dbReference>
<dbReference type="InterPro" id="IPR036428">
    <property type="entry name" value="PCD_sf"/>
</dbReference>
<dbReference type="Gene3D" id="3.30.1360.20">
    <property type="entry name" value="Transcriptional coactivator/pterin dehydratase"/>
    <property type="match status" value="1"/>
</dbReference>
<evidence type="ECO:0000313" key="7">
    <source>
        <dbReference type="EMBL" id="GEC11650.1"/>
    </source>
</evidence>
<comment type="similarity">
    <text evidence="2">Belongs to the pterin-4-alpha-carbinolamine dehydratase family.</text>
</comment>
<accession>A0ABQ0RIL1</accession>
<dbReference type="EC" id="4.2.1.96" evidence="3"/>
<evidence type="ECO:0000256" key="6">
    <source>
        <dbReference type="SAM" id="MobiDB-lite"/>
    </source>
</evidence>
<evidence type="ECO:0000256" key="1">
    <source>
        <dbReference type="ARBA" id="ARBA00001554"/>
    </source>
</evidence>
<reference evidence="7 8" key="1">
    <citation type="submission" date="2019-06" db="EMBL/GenBank/DDBJ databases">
        <title>Whole genome shotgun sequence of Glutamicibacter nicotianae NBRC 14234.</title>
        <authorList>
            <person name="Hosoyama A."/>
            <person name="Uohara A."/>
            <person name="Ohji S."/>
            <person name="Ichikawa N."/>
        </authorList>
    </citation>
    <scope>NUCLEOTIDE SEQUENCE [LARGE SCALE GENOMIC DNA]</scope>
    <source>
        <strain evidence="7 8">NBRC 14234</strain>
    </source>
</reference>
<name>A0ABQ0RIL1_GLUNI</name>
<evidence type="ECO:0000256" key="5">
    <source>
        <dbReference type="ARBA" id="ARBA00023239"/>
    </source>
</evidence>
<gene>
    <name evidence="7" type="ORF">ANI01nite_08530</name>
</gene>
<evidence type="ECO:0000256" key="2">
    <source>
        <dbReference type="ARBA" id="ARBA00006472"/>
    </source>
</evidence>
<dbReference type="RefSeq" id="WP_083586714.1">
    <property type="nucleotide sequence ID" value="NZ_BAAAWM010000001.1"/>
</dbReference>
<keyword evidence="5" id="KW-0456">Lyase</keyword>
<dbReference type="EMBL" id="BJNE01000002">
    <property type="protein sequence ID" value="GEC11650.1"/>
    <property type="molecule type" value="Genomic_DNA"/>
</dbReference>
<protein>
    <recommendedName>
        <fullName evidence="4">Putative pterin-4-alpha-carbinolamine dehydratase</fullName>
        <ecNumber evidence="3">4.2.1.96</ecNumber>
    </recommendedName>
</protein>
<evidence type="ECO:0000256" key="3">
    <source>
        <dbReference type="ARBA" id="ARBA00013252"/>
    </source>
</evidence>